<keyword evidence="2" id="KW-1133">Transmembrane helix</keyword>
<protein>
    <recommendedName>
        <fullName evidence="5">Anti-sigma-M factor RsmA</fullName>
    </recommendedName>
</protein>
<dbReference type="EMBL" id="JAPJDO010000002">
    <property type="protein sequence ID" value="MCX2935720.1"/>
    <property type="molecule type" value="Genomic_DNA"/>
</dbReference>
<keyword evidence="4" id="KW-1185">Reference proteome</keyword>
<evidence type="ECO:0000313" key="4">
    <source>
        <dbReference type="Proteomes" id="UP001300745"/>
    </source>
</evidence>
<evidence type="ECO:0008006" key="5">
    <source>
        <dbReference type="Google" id="ProtNLM"/>
    </source>
</evidence>
<evidence type="ECO:0000256" key="2">
    <source>
        <dbReference type="SAM" id="Phobius"/>
    </source>
</evidence>
<proteinExistence type="predicted"/>
<gene>
    <name evidence="3" type="ORF">ORI27_03350</name>
</gene>
<accession>A0ABT3S896</accession>
<reference evidence="3 4" key="1">
    <citation type="submission" date="2022-11" db="EMBL/GenBank/DDBJ databases">
        <title>Mycobacterium sp. nov.</title>
        <authorList>
            <person name="Papic B."/>
            <person name="Spicic S."/>
            <person name="Duvnjak S."/>
        </authorList>
    </citation>
    <scope>NUCLEOTIDE SEQUENCE [LARGE SCALE GENOMIC DNA]</scope>
    <source>
        <strain evidence="3 4">CVI_P4</strain>
    </source>
</reference>
<evidence type="ECO:0000313" key="3">
    <source>
        <dbReference type="EMBL" id="MCX2935720.1"/>
    </source>
</evidence>
<name>A0ABT3S896_9MYCO</name>
<dbReference type="Proteomes" id="UP001300745">
    <property type="component" value="Unassembled WGS sequence"/>
</dbReference>
<sequence length="170" mass="17102">MEPETGETAPHTVTPAPTRGATHSRHPAIRTGRLVAAGLGVVAVLTAVGVGTAALLRSTGPTSSTLTSASLITVTPKMPITGRELNALVARSPDFGPLTDPRRRAACLSALGYPGSTQVLGARTLQVGGEPAIVLVLPGDQPDVLVGVTVAATCSAADTGLIADTTVRRP</sequence>
<organism evidence="3 4">
    <name type="scientific">Mycobacterium pinniadriaticum</name>
    <dbReference type="NCBI Taxonomy" id="2994102"/>
    <lineage>
        <taxon>Bacteria</taxon>
        <taxon>Bacillati</taxon>
        <taxon>Actinomycetota</taxon>
        <taxon>Actinomycetes</taxon>
        <taxon>Mycobacteriales</taxon>
        <taxon>Mycobacteriaceae</taxon>
        <taxon>Mycobacterium</taxon>
    </lineage>
</organism>
<comment type="caution">
    <text evidence="3">The sequence shown here is derived from an EMBL/GenBank/DDBJ whole genome shotgun (WGS) entry which is preliminary data.</text>
</comment>
<keyword evidence="2" id="KW-0812">Transmembrane</keyword>
<keyword evidence="2" id="KW-0472">Membrane</keyword>
<feature type="transmembrane region" description="Helical" evidence="2">
    <location>
        <begin position="34"/>
        <end position="56"/>
    </location>
</feature>
<dbReference type="RefSeq" id="WP_265995090.1">
    <property type="nucleotide sequence ID" value="NZ_JAPJDN010000002.1"/>
</dbReference>
<feature type="region of interest" description="Disordered" evidence="1">
    <location>
        <begin position="1"/>
        <end position="26"/>
    </location>
</feature>
<evidence type="ECO:0000256" key="1">
    <source>
        <dbReference type="SAM" id="MobiDB-lite"/>
    </source>
</evidence>